<organism evidence="1 2">
    <name type="scientific">Opisthorchis viverrini</name>
    <name type="common">Southeast Asian liver fluke</name>
    <dbReference type="NCBI Taxonomy" id="6198"/>
    <lineage>
        <taxon>Eukaryota</taxon>
        <taxon>Metazoa</taxon>
        <taxon>Spiralia</taxon>
        <taxon>Lophotrochozoa</taxon>
        <taxon>Platyhelminthes</taxon>
        <taxon>Trematoda</taxon>
        <taxon>Digenea</taxon>
        <taxon>Opisthorchiida</taxon>
        <taxon>Opisthorchiata</taxon>
        <taxon>Opisthorchiidae</taxon>
        <taxon>Opisthorchis</taxon>
    </lineage>
</organism>
<dbReference type="RefSeq" id="XP_009176055.1">
    <property type="nucleotide sequence ID" value="XM_009177791.1"/>
</dbReference>
<name>A0A074Z3X4_OPIVI</name>
<sequence>MKVLSVYAPEHPMYAFLNPENMVAHSFVLTNTPACETVRDCVEDLYTNGLDDICAQNGPAGLKMSPGTAGRNTEQKPISVVTCVLECPIVPIAFGGTVESCTTAPLSN</sequence>
<proteinExistence type="predicted"/>
<keyword evidence="2" id="KW-1185">Reference proteome</keyword>
<evidence type="ECO:0000313" key="2">
    <source>
        <dbReference type="Proteomes" id="UP000054324"/>
    </source>
</evidence>
<accession>A0A074Z3X4</accession>
<dbReference type="CTD" id="20325362"/>
<gene>
    <name evidence="1" type="ORF">T265_11194</name>
</gene>
<dbReference type="Proteomes" id="UP000054324">
    <property type="component" value="Unassembled WGS sequence"/>
</dbReference>
<dbReference type="KEGG" id="ovi:T265_11194"/>
<protein>
    <submittedName>
        <fullName evidence="1">Uncharacterized protein</fullName>
    </submittedName>
</protein>
<dbReference type="AlphaFoldDB" id="A0A074Z3X4"/>
<evidence type="ECO:0000313" key="1">
    <source>
        <dbReference type="EMBL" id="KER20197.1"/>
    </source>
</evidence>
<dbReference type="EMBL" id="KL597080">
    <property type="protein sequence ID" value="KER20197.1"/>
    <property type="molecule type" value="Genomic_DNA"/>
</dbReference>
<dbReference type="GeneID" id="20325362"/>
<reference evidence="1 2" key="1">
    <citation type="submission" date="2013-11" db="EMBL/GenBank/DDBJ databases">
        <title>Opisthorchis viverrini - life in the bile duct.</title>
        <authorList>
            <person name="Young N.D."/>
            <person name="Nagarajan N."/>
            <person name="Lin S.J."/>
            <person name="Korhonen P.K."/>
            <person name="Jex A.R."/>
            <person name="Hall R.S."/>
            <person name="Safavi-Hemami H."/>
            <person name="Kaewkong W."/>
            <person name="Bertrand D."/>
            <person name="Gao S."/>
            <person name="Seet Q."/>
            <person name="Wongkham S."/>
            <person name="Teh B.T."/>
            <person name="Wongkham C."/>
            <person name="Intapan P.M."/>
            <person name="Maleewong W."/>
            <person name="Yang X."/>
            <person name="Hu M."/>
            <person name="Wang Z."/>
            <person name="Hofmann A."/>
            <person name="Sternberg P.W."/>
            <person name="Tan P."/>
            <person name="Wang J."/>
            <person name="Gasser R.B."/>
        </authorList>
    </citation>
    <scope>NUCLEOTIDE SEQUENCE [LARGE SCALE GENOMIC DNA]</scope>
</reference>